<proteinExistence type="predicted"/>
<dbReference type="InterPro" id="IPR011055">
    <property type="entry name" value="Dup_hybrid_motif"/>
</dbReference>
<dbReference type="OrthoDB" id="204026at2759"/>
<dbReference type="Proteomes" id="UP000649617">
    <property type="component" value="Unassembled WGS sequence"/>
</dbReference>
<dbReference type="AlphaFoldDB" id="A0A812IMD6"/>
<dbReference type="InterPro" id="IPR016047">
    <property type="entry name" value="M23ase_b-sheet_dom"/>
</dbReference>
<dbReference type="Gene3D" id="2.70.70.10">
    <property type="entry name" value="Glucose Permease (Domain IIA)"/>
    <property type="match status" value="1"/>
</dbReference>
<reference evidence="2" key="1">
    <citation type="submission" date="2021-02" db="EMBL/GenBank/DDBJ databases">
        <authorList>
            <person name="Dougan E. K."/>
            <person name="Rhodes N."/>
            <person name="Thang M."/>
            <person name="Chan C."/>
        </authorList>
    </citation>
    <scope>NUCLEOTIDE SEQUENCE</scope>
</reference>
<accession>A0A812IMD6</accession>
<comment type="caution">
    <text evidence="2">The sequence shown here is derived from an EMBL/GenBank/DDBJ whole genome shotgun (WGS) entry which is preliminary data.</text>
</comment>
<dbReference type="PANTHER" id="PTHR21666:SF270">
    <property type="entry name" value="MUREIN HYDROLASE ACTIVATOR ENVC"/>
    <property type="match status" value="1"/>
</dbReference>
<dbReference type="PANTHER" id="PTHR21666">
    <property type="entry name" value="PEPTIDASE-RELATED"/>
    <property type="match status" value="1"/>
</dbReference>
<dbReference type="GO" id="GO:0004222">
    <property type="term" value="F:metalloendopeptidase activity"/>
    <property type="evidence" value="ECO:0007669"/>
    <property type="project" value="TreeGrafter"/>
</dbReference>
<evidence type="ECO:0000313" key="3">
    <source>
        <dbReference type="Proteomes" id="UP000649617"/>
    </source>
</evidence>
<evidence type="ECO:0000259" key="1">
    <source>
        <dbReference type="Pfam" id="PF01551"/>
    </source>
</evidence>
<organism evidence="2 3">
    <name type="scientific">Symbiodinium pilosum</name>
    <name type="common">Dinoflagellate</name>
    <dbReference type="NCBI Taxonomy" id="2952"/>
    <lineage>
        <taxon>Eukaryota</taxon>
        <taxon>Sar</taxon>
        <taxon>Alveolata</taxon>
        <taxon>Dinophyceae</taxon>
        <taxon>Suessiales</taxon>
        <taxon>Symbiodiniaceae</taxon>
        <taxon>Symbiodinium</taxon>
    </lineage>
</organism>
<keyword evidence="3" id="KW-1185">Reference proteome</keyword>
<dbReference type="EMBL" id="CAJNIZ010000303">
    <property type="protein sequence ID" value="CAE7158448.1"/>
    <property type="molecule type" value="Genomic_DNA"/>
</dbReference>
<dbReference type="SUPFAM" id="SSF51261">
    <property type="entry name" value="Duplicated hybrid motif"/>
    <property type="match status" value="1"/>
</dbReference>
<name>A0A812IMD6_SYMPI</name>
<sequence length="155" mass="16536">MNPPSWTAGRVYGFPLAGGPFKCSQGPGGKLTHFAHASTYHAVDLDCPVGTAVVAMADGTITEIRDGETASGVDVRNFFRWNQITVKQVDGTFAEYVHIKAATSTLKPGDQVRQGQEIAQSGDVGFCPSPHLHVEVHVREGHDADSVPFAFLGSE</sequence>
<gene>
    <name evidence="2" type="ORF">SPIL2461_LOCUS411</name>
</gene>
<evidence type="ECO:0000313" key="2">
    <source>
        <dbReference type="EMBL" id="CAE7158448.1"/>
    </source>
</evidence>
<protein>
    <recommendedName>
        <fullName evidence="1">M23ase beta-sheet core domain-containing protein</fullName>
    </recommendedName>
</protein>
<feature type="non-terminal residue" evidence="2">
    <location>
        <position position="1"/>
    </location>
</feature>
<dbReference type="CDD" id="cd12797">
    <property type="entry name" value="M23_peptidase"/>
    <property type="match status" value="1"/>
</dbReference>
<dbReference type="Pfam" id="PF01551">
    <property type="entry name" value="Peptidase_M23"/>
    <property type="match status" value="1"/>
</dbReference>
<dbReference type="InterPro" id="IPR050570">
    <property type="entry name" value="Cell_wall_metabolism_enzyme"/>
</dbReference>
<feature type="domain" description="M23ase beta-sheet core" evidence="1">
    <location>
        <begin position="41"/>
        <end position="139"/>
    </location>
</feature>